<evidence type="ECO:0000313" key="3">
    <source>
        <dbReference type="Proteomes" id="UP000033187"/>
    </source>
</evidence>
<dbReference type="EMBL" id="LN829119">
    <property type="protein sequence ID" value="CPR18927.1"/>
    <property type="molecule type" value="Genomic_DNA"/>
</dbReference>
<evidence type="ECO:0000256" key="1">
    <source>
        <dbReference type="PROSITE-ProRule" id="PRU00339"/>
    </source>
</evidence>
<dbReference type="KEGG" id="fiy:BN1229_v1_1927"/>
<dbReference type="InterPro" id="IPR019734">
    <property type="entry name" value="TPR_rpt"/>
</dbReference>
<dbReference type="OrthoDB" id="422579at2"/>
<gene>
    <name evidence="2" type="ORF">YBN1229_v1_1927</name>
</gene>
<sequence length="306" mass="32343">MVHPWGLIIPRPTGSILCAVAAGLLVSGCAQNGAMPGADLLGEATAFTRPAPKPAQDGVVTEKELAEATGYWGERYAKAPTDLEVSLNYAKNLKAMGRKQQALAVLQQSGMFHADSRELAGEYGRLALDLGQMNVAEKLLAFADDPAKPDWRVISARGTVLAKQGKYAESIPYFDRALTLKQNHPSLLNNLALAHAMTGDANKAEGLLRQAADAGASEAKIRQNLALVLGLQGKYQESTQIASRDMPADTAAADTAYLRKLTQLAPVAPSKGGDVQVAKVQFKGSALPNDALSGWNSQVVAADARQ</sequence>
<dbReference type="SUPFAM" id="SSF48452">
    <property type="entry name" value="TPR-like"/>
    <property type="match status" value="1"/>
</dbReference>
<accession>A0A0D6JER2</accession>
<keyword evidence="1" id="KW-0802">TPR repeat</keyword>
<evidence type="ECO:0000313" key="2">
    <source>
        <dbReference type="EMBL" id="CPR18927.1"/>
    </source>
</evidence>
<protein>
    <submittedName>
        <fullName evidence="2">Uncharacterized protein</fullName>
    </submittedName>
</protein>
<name>A0A0D6JER2_9HYPH</name>
<organism evidence="2 3">
    <name type="scientific">Candidatus Filomicrobium marinum</name>
    <dbReference type="NCBI Taxonomy" id="1608628"/>
    <lineage>
        <taxon>Bacteria</taxon>
        <taxon>Pseudomonadati</taxon>
        <taxon>Pseudomonadota</taxon>
        <taxon>Alphaproteobacteria</taxon>
        <taxon>Hyphomicrobiales</taxon>
        <taxon>Hyphomicrobiaceae</taxon>
        <taxon>Filomicrobium</taxon>
    </lineage>
</organism>
<reference evidence="3" key="1">
    <citation type="submission" date="2015-02" db="EMBL/GenBank/DDBJ databases">
        <authorList>
            <person name="Chooi Y.-H."/>
        </authorList>
    </citation>
    <scope>NUCLEOTIDE SEQUENCE [LARGE SCALE GENOMIC DNA]</scope>
    <source>
        <strain evidence="3">strain Y</strain>
    </source>
</reference>
<proteinExistence type="predicted"/>
<dbReference type="KEGG" id="fil:BN1229_v1_1925"/>
<dbReference type="PROSITE" id="PS50005">
    <property type="entry name" value="TPR"/>
    <property type="match status" value="1"/>
</dbReference>
<dbReference type="SMART" id="SM00028">
    <property type="entry name" value="TPR"/>
    <property type="match status" value="2"/>
</dbReference>
<dbReference type="Proteomes" id="UP000033187">
    <property type="component" value="Chromosome 1"/>
</dbReference>
<dbReference type="InterPro" id="IPR011990">
    <property type="entry name" value="TPR-like_helical_dom_sf"/>
</dbReference>
<dbReference type="Gene3D" id="1.25.40.10">
    <property type="entry name" value="Tetratricopeptide repeat domain"/>
    <property type="match status" value="1"/>
</dbReference>
<feature type="repeat" description="TPR" evidence="1">
    <location>
        <begin position="151"/>
        <end position="184"/>
    </location>
</feature>
<dbReference type="RefSeq" id="WP_082101080.1">
    <property type="nucleotide sequence ID" value="NZ_LN829118.1"/>
</dbReference>
<keyword evidence="3" id="KW-1185">Reference proteome</keyword>
<dbReference type="AlphaFoldDB" id="A0A0D6JER2"/>
<dbReference type="Pfam" id="PF13424">
    <property type="entry name" value="TPR_12"/>
    <property type="match status" value="1"/>
</dbReference>